<evidence type="ECO:0000256" key="12">
    <source>
        <dbReference type="ARBA" id="ARBA00034808"/>
    </source>
</evidence>
<feature type="compositionally biased region" description="Polar residues" evidence="16">
    <location>
        <begin position="854"/>
        <end position="864"/>
    </location>
</feature>
<gene>
    <name evidence="19" type="ORF">SAMN05421753_11047</name>
</gene>
<organism evidence="19 20">
    <name type="scientific">Planctomicrobium piriforme</name>
    <dbReference type="NCBI Taxonomy" id="1576369"/>
    <lineage>
        <taxon>Bacteria</taxon>
        <taxon>Pseudomonadati</taxon>
        <taxon>Planctomycetota</taxon>
        <taxon>Planctomycetia</taxon>
        <taxon>Planctomycetales</taxon>
        <taxon>Planctomycetaceae</taxon>
        <taxon>Planctomicrobium</taxon>
    </lineage>
</organism>
<evidence type="ECO:0000256" key="6">
    <source>
        <dbReference type="ARBA" id="ARBA00022839"/>
    </source>
</evidence>
<feature type="domain" description="UvrD-like helicase C-terminal" evidence="18">
    <location>
        <begin position="479"/>
        <end position="706"/>
    </location>
</feature>
<dbReference type="Proteomes" id="UP000199518">
    <property type="component" value="Unassembled WGS sequence"/>
</dbReference>
<dbReference type="InterPro" id="IPR000212">
    <property type="entry name" value="DNA_helicase_UvrD/REP"/>
</dbReference>
<evidence type="ECO:0000256" key="13">
    <source>
        <dbReference type="ARBA" id="ARBA00034923"/>
    </source>
</evidence>
<evidence type="ECO:0000313" key="19">
    <source>
        <dbReference type="EMBL" id="SFI54820.1"/>
    </source>
</evidence>
<protein>
    <recommendedName>
        <fullName evidence="12">DNA 3'-5' helicase</fullName>
        <ecNumber evidence="12">5.6.2.4</ecNumber>
    </recommendedName>
    <alternativeName>
        <fullName evidence="13">DNA 3'-5' helicase II</fullName>
    </alternativeName>
</protein>
<keyword evidence="8" id="KW-0238">DNA-binding</keyword>
<evidence type="ECO:0000256" key="16">
    <source>
        <dbReference type="SAM" id="MobiDB-lite"/>
    </source>
</evidence>
<dbReference type="PANTHER" id="PTHR11070:SF2">
    <property type="entry name" value="ATP-DEPENDENT DNA HELICASE SRS2"/>
    <property type="match status" value="1"/>
</dbReference>
<keyword evidence="10" id="KW-0413">Isomerase</keyword>
<evidence type="ECO:0000256" key="10">
    <source>
        <dbReference type="ARBA" id="ARBA00023235"/>
    </source>
</evidence>
<proteinExistence type="predicted"/>
<dbReference type="EC" id="5.6.2.4" evidence="12"/>
<keyword evidence="20" id="KW-1185">Reference proteome</keyword>
<dbReference type="GO" id="GO:0003677">
    <property type="term" value="F:DNA binding"/>
    <property type="evidence" value="ECO:0007669"/>
    <property type="project" value="UniProtKB-KW"/>
</dbReference>
<dbReference type="Pfam" id="PF13361">
    <property type="entry name" value="UvrD_C"/>
    <property type="match status" value="1"/>
</dbReference>
<dbReference type="InterPro" id="IPR011335">
    <property type="entry name" value="Restrct_endonuc-II-like"/>
</dbReference>
<reference evidence="20" key="1">
    <citation type="submission" date="2016-10" db="EMBL/GenBank/DDBJ databases">
        <authorList>
            <person name="Varghese N."/>
            <person name="Submissions S."/>
        </authorList>
    </citation>
    <scope>NUCLEOTIDE SEQUENCE [LARGE SCALE GENOMIC DNA]</scope>
    <source>
        <strain evidence="20">DSM 26348</strain>
    </source>
</reference>
<feature type="domain" description="UvrD-like helicase ATP-binding" evidence="17">
    <location>
        <begin position="13"/>
        <end position="445"/>
    </location>
</feature>
<keyword evidence="5 15" id="KW-0347">Helicase</keyword>
<feature type="region of interest" description="Disordered" evidence="16">
    <location>
        <begin position="1"/>
        <end position="20"/>
    </location>
</feature>
<evidence type="ECO:0000256" key="5">
    <source>
        <dbReference type="ARBA" id="ARBA00022806"/>
    </source>
</evidence>
<dbReference type="GO" id="GO:0005829">
    <property type="term" value="C:cytosol"/>
    <property type="evidence" value="ECO:0007669"/>
    <property type="project" value="TreeGrafter"/>
</dbReference>
<dbReference type="PROSITE" id="PS51217">
    <property type="entry name" value="UVRD_HELICASE_CTER"/>
    <property type="match status" value="1"/>
</dbReference>
<dbReference type="GO" id="GO:0000725">
    <property type="term" value="P:recombinational repair"/>
    <property type="evidence" value="ECO:0007669"/>
    <property type="project" value="TreeGrafter"/>
</dbReference>
<dbReference type="OrthoDB" id="9810135at2"/>
<sequence length="1081" mass="119801">MSQPAKTRRPRATLPASEETGAADGLAQRLLIRASAGTGKTFQLSSRYISILRNSSPEKILASTFTRKAAGEILERVLLRLAQAVIDPAGLKQLAAAVGPPKLTRDECLTLLTRLTRQLHRVRISTLDSFFAQLAGSYALELGLPPGWRVLDSMEIDQIRTAAIDEMLSSGAPQDLVQLMHLLDKGQTSRSISRLITETIRNLYYVFLAAPPESWEQFPQHEFLSPEHRAALLHAMEAVPLDKPSLTKARAQDCEAIQSENWDGLLQRGLMLKVISGEMKFSRVPIPEALRSPYTELYGHVLAQVAAPWRQQTLAARQLLSDFHAAFERLKQAAGGMEFGDVTRRLAEAQKRSRLVDSSFRLDAAIDHLLLDEFQDTSPAQWNVIRSFAEEACRRPGRSFFCVGDIKQAIYGWRGGEAALFDLIAAELPGSAAEPVELNLSYRSSPAIMQAVNLTMRQLRNHDNLQDHAAILHEWCQRFPEHETARQDLSGYVCLRTLSDRSTTEDGAPEDAEPVPEYWAEVAEYVEQRLQEAPGASIGILTRRNESVGRMIFELGQRGIDASEEGGNPLTDAAVVQLILSLLTLADHPGHTVAAFHVATSPLGTALGWANYADAASRAAFADQLRQRLVDRGYGGLIHELLPLLIPYCDRREYQRLVQLADLADRFDTLFANLRPSDFVAFIEQQRREEPTNAAVRVMTVHQSKGLEFDIVILPELDVPLYLPPKYVSRSPAPEAPPQLVALYRNEKHFDCLGGELQAARQATRDKLIQEALCLLYVAMTRAVRSLHILVNPKITKSHPKSFAGLVRGALAPTVPVKPQTVLWEHGDPEWFRSLPVVETPTTAAIAPDEESPRSITFSTTSAQRRWKRQAPSSGKTTTHVSLKRELKSGGAAAMSRGSLFHRWLQEVTWLDESPVDQKMLRQLGQQAGVGQPELDRWLKEFRALQSSGWGKLLLTQAAYLDGSSPLPSHVQDRLRAGSVTLSVRNECPFAIRDQGDGLISGCIDRLVICTQNGTPVAADVIDFKTDDISGGEQSVRDRVDDYRGQMQAYRAAVGELLKLPREAISVRLVFLQNGLVTAVD</sequence>
<dbReference type="PROSITE" id="PS51198">
    <property type="entry name" value="UVRD_HELICASE_ATP_BIND"/>
    <property type="match status" value="1"/>
</dbReference>
<evidence type="ECO:0000256" key="11">
    <source>
        <dbReference type="ARBA" id="ARBA00034617"/>
    </source>
</evidence>
<evidence type="ECO:0000259" key="18">
    <source>
        <dbReference type="PROSITE" id="PS51217"/>
    </source>
</evidence>
<keyword evidence="7 15" id="KW-0067">ATP-binding</keyword>
<dbReference type="GO" id="GO:0033202">
    <property type="term" value="C:DNA helicase complex"/>
    <property type="evidence" value="ECO:0007669"/>
    <property type="project" value="TreeGrafter"/>
</dbReference>
<keyword evidence="1" id="KW-0540">Nuclease</keyword>
<keyword evidence="2 15" id="KW-0547">Nucleotide-binding</keyword>
<evidence type="ECO:0000256" key="7">
    <source>
        <dbReference type="ARBA" id="ARBA00022840"/>
    </source>
</evidence>
<evidence type="ECO:0000256" key="14">
    <source>
        <dbReference type="ARBA" id="ARBA00048988"/>
    </source>
</evidence>
<keyword evidence="9" id="KW-0234">DNA repair</keyword>
<evidence type="ECO:0000256" key="8">
    <source>
        <dbReference type="ARBA" id="ARBA00023125"/>
    </source>
</evidence>
<name>A0A1I3J3S0_9PLAN</name>
<feature type="region of interest" description="Disordered" evidence="16">
    <location>
        <begin position="848"/>
        <end position="881"/>
    </location>
</feature>
<evidence type="ECO:0000256" key="3">
    <source>
        <dbReference type="ARBA" id="ARBA00022763"/>
    </source>
</evidence>
<dbReference type="InterPro" id="IPR027417">
    <property type="entry name" value="P-loop_NTPase"/>
</dbReference>
<dbReference type="SUPFAM" id="SSF52980">
    <property type="entry name" value="Restriction endonuclease-like"/>
    <property type="match status" value="1"/>
</dbReference>
<comment type="catalytic activity">
    <reaction evidence="11">
        <text>Couples ATP hydrolysis with the unwinding of duplex DNA by translocating in the 3'-5' direction.</text>
        <dbReference type="EC" id="5.6.2.4"/>
    </reaction>
</comment>
<dbReference type="InterPro" id="IPR014016">
    <property type="entry name" value="UvrD-like_ATP-bd"/>
</dbReference>
<evidence type="ECO:0000256" key="1">
    <source>
        <dbReference type="ARBA" id="ARBA00022722"/>
    </source>
</evidence>
<evidence type="ECO:0000256" key="15">
    <source>
        <dbReference type="PROSITE-ProRule" id="PRU00560"/>
    </source>
</evidence>
<dbReference type="Pfam" id="PF00580">
    <property type="entry name" value="UvrD-helicase"/>
    <property type="match status" value="1"/>
</dbReference>
<dbReference type="Pfam" id="PF12705">
    <property type="entry name" value="PDDEXK_1"/>
    <property type="match status" value="1"/>
</dbReference>
<dbReference type="GO" id="GO:0005524">
    <property type="term" value="F:ATP binding"/>
    <property type="evidence" value="ECO:0007669"/>
    <property type="project" value="UniProtKB-UniRule"/>
</dbReference>
<comment type="catalytic activity">
    <reaction evidence="14">
        <text>ATP + H2O = ADP + phosphate + H(+)</text>
        <dbReference type="Rhea" id="RHEA:13065"/>
        <dbReference type="ChEBI" id="CHEBI:15377"/>
        <dbReference type="ChEBI" id="CHEBI:15378"/>
        <dbReference type="ChEBI" id="CHEBI:30616"/>
        <dbReference type="ChEBI" id="CHEBI:43474"/>
        <dbReference type="ChEBI" id="CHEBI:456216"/>
        <dbReference type="EC" id="5.6.2.4"/>
    </reaction>
</comment>
<dbReference type="STRING" id="1576369.SAMN05421753_11047"/>
<keyword evidence="4 15" id="KW-0378">Hydrolase</keyword>
<keyword evidence="3" id="KW-0227">DNA damage</keyword>
<feature type="binding site" evidence="15">
    <location>
        <begin position="34"/>
        <end position="41"/>
    </location>
    <ligand>
        <name>ATP</name>
        <dbReference type="ChEBI" id="CHEBI:30616"/>
    </ligand>
</feature>
<dbReference type="SUPFAM" id="SSF52540">
    <property type="entry name" value="P-loop containing nucleoside triphosphate hydrolases"/>
    <property type="match status" value="1"/>
</dbReference>
<dbReference type="GO" id="GO:0043138">
    <property type="term" value="F:3'-5' DNA helicase activity"/>
    <property type="evidence" value="ECO:0007669"/>
    <property type="project" value="UniProtKB-EC"/>
</dbReference>
<dbReference type="Gene3D" id="3.40.50.300">
    <property type="entry name" value="P-loop containing nucleotide triphosphate hydrolases"/>
    <property type="match status" value="3"/>
</dbReference>
<evidence type="ECO:0000259" key="17">
    <source>
        <dbReference type="PROSITE" id="PS51198"/>
    </source>
</evidence>
<dbReference type="Gene3D" id="3.90.320.10">
    <property type="match status" value="1"/>
</dbReference>
<evidence type="ECO:0000256" key="9">
    <source>
        <dbReference type="ARBA" id="ARBA00023204"/>
    </source>
</evidence>
<keyword evidence="6 19" id="KW-0269">Exonuclease</keyword>
<accession>A0A1I3J3S0</accession>
<evidence type="ECO:0000256" key="4">
    <source>
        <dbReference type="ARBA" id="ARBA00022801"/>
    </source>
</evidence>
<dbReference type="InterPro" id="IPR014017">
    <property type="entry name" value="DNA_helicase_UvrD-like_C"/>
</dbReference>
<dbReference type="InterPro" id="IPR011604">
    <property type="entry name" value="PDDEXK-like_dom_sf"/>
</dbReference>
<dbReference type="InterPro" id="IPR038726">
    <property type="entry name" value="PDDEXK_AddAB-type"/>
</dbReference>
<dbReference type="AlphaFoldDB" id="A0A1I3J3S0"/>
<evidence type="ECO:0000313" key="20">
    <source>
        <dbReference type="Proteomes" id="UP000199518"/>
    </source>
</evidence>
<dbReference type="GO" id="GO:0004527">
    <property type="term" value="F:exonuclease activity"/>
    <property type="evidence" value="ECO:0007669"/>
    <property type="project" value="UniProtKB-KW"/>
</dbReference>
<dbReference type="EMBL" id="FOQD01000010">
    <property type="protein sequence ID" value="SFI54820.1"/>
    <property type="molecule type" value="Genomic_DNA"/>
</dbReference>
<dbReference type="PANTHER" id="PTHR11070">
    <property type="entry name" value="UVRD / RECB / PCRA DNA HELICASE FAMILY MEMBER"/>
    <property type="match status" value="1"/>
</dbReference>
<dbReference type="RefSeq" id="WP_092051083.1">
    <property type="nucleotide sequence ID" value="NZ_FOQD01000010.1"/>
</dbReference>
<feature type="compositionally biased region" description="Polar residues" evidence="16">
    <location>
        <begin position="871"/>
        <end position="881"/>
    </location>
</feature>
<feature type="compositionally biased region" description="Basic residues" evidence="16">
    <location>
        <begin position="1"/>
        <end position="11"/>
    </location>
</feature>
<evidence type="ECO:0000256" key="2">
    <source>
        <dbReference type="ARBA" id="ARBA00022741"/>
    </source>
</evidence>